<evidence type="ECO:0000256" key="1">
    <source>
        <dbReference type="ARBA" id="ARBA00001971"/>
    </source>
</evidence>
<dbReference type="GO" id="GO:0005506">
    <property type="term" value="F:iron ion binding"/>
    <property type="evidence" value="ECO:0007669"/>
    <property type="project" value="InterPro"/>
</dbReference>
<keyword evidence="4 7" id="KW-0560">Oxidoreductase</keyword>
<keyword evidence="7" id="KW-0349">Heme</keyword>
<dbReference type="PROSITE" id="PS00086">
    <property type="entry name" value="CYTOCHROME_P450"/>
    <property type="match status" value="1"/>
</dbReference>
<accession>A0A6A5Z0R6</accession>
<dbReference type="EMBL" id="ML977329">
    <property type="protein sequence ID" value="KAF2113015.1"/>
    <property type="molecule type" value="Genomic_DNA"/>
</dbReference>
<organism evidence="8 9">
    <name type="scientific">Lophiotrema nucula</name>
    <dbReference type="NCBI Taxonomy" id="690887"/>
    <lineage>
        <taxon>Eukaryota</taxon>
        <taxon>Fungi</taxon>
        <taxon>Dikarya</taxon>
        <taxon>Ascomycota</taxon>
        <taxon>Pezizomycotina</taxon>
        <taxon>Dothideomycetes</taxon>
        <taxon>Pleosporomycetidae</taxon>
        <taxon>Pleosporales</taxon>
        <taxon>Lophiotremataceae</taxon>
        <taxon>Lophiotrema</taxon>
    </lineage>
</organism>
<name>A0A6A5Z0R6_9PLEO</name>
<dbReference type="GO" id="GO:0016712">
    <property type="term" value="F:oxidoreductase activity, acting on paired donors, with incorporation or reduction of molecular oxygen, reduced flavin or flavoprotein as one donor, and incorporation of one atom of oxygen"/>
    <property type="evidence" value="ECO:0007669"/>
    <property type="project" value="InterPro"/>
</dbReference>
<dbReference type="SUPFAM" id="SSF48264">
    <property type="entry name" value="Cytochrome P450"/>
    <property type="match status" value="1"/>
</dbReference>
<reference evidence="8" key="1">
    <citation type="journal article" date="2020" name="Stud. Mycol.">
        <title>101 Dothideomycetes genomes: a test case for predicting lifestyles and emergence of pathogens.</title>
        <authorList>
            <person name="Haridas S."/>
            <person name="Albert R."/>
            <person name="Binder M."/>
            <person name="Bloem J."/>
            <person name="Labutti K."/>
            <person name="Salamov A."/>
            <person name="Andreopoulos B."/>
            <person name="Baker S."/>
            <person name="Barry K."/>
            <person name="Bills G."/>
            <person name="Bluhm B."/>
            <person name="Cannon C."/>
            <person name="Castanera R."/>
            <person name="Culley D."/>
            <person name="Daum C."/>
            <person name="Ezra D."/>
            <person name="Gonzalez J."/>
            <person name="Henrissat B."/>
            <person name="Kuo A."/>
            <person name="Liang C."/>
            <person name="Lipzen A."/>
            <person name="Lutzoni F."/>
            <person name="Magnuson J."/>
            <person name="Mondo S."/>
            <person name="Nolan M."/>
            <person name="Ohm R."/>
            <person name="Pangilinan J."/>
            <person name="Park H.-J."/>
            <person name="Ramirez L."/>
            <person name="Alfaro M."/>
            <person name="Sun H."/>
            <person name="Tritt A."/>
            <person name="Yoshinaga Y."/>
            <person name="Zwiers L.-H."/>
            <person name="Turgeon B."/>
            <person name="Goodwin S."/>
            <person name="Spatafora J."/>
            <person name="Crous P."/>
            <person name="Grigoriev I."/>
        </authorList>
    </citation>
    <scope>NUCLEOTIDE SEQUENCE</scope>
    <source>
        <strain evidence="8">CBS 627.86</strain>
    </source>
</reference>
<comment type="similarity">
    <text evidence="2 7">Belongs to the cytochrome P450 family.</text>
</comment>
<dbReference type="PRINTS" id="PR00385">
    <property type="entry name" value="P450"/>
</dbReference>
<dbReference type="PANTHER" id="PTHR24287">
    <property type="entry name" value="P450, PUTATIVE (EUROFUNG)-RELATED"/>
    <property type="match status" value="1"/>
</dbReference>
<dbReference type="GO" id="GO:0020037">
    <property type="term" value="F:heme binding"/>
    <property type="evidence" value="ECO:0007669"/>
    <property type="project" value="InterPro"/>
</dbReference>
<evidence type="ECO:0000313" key="8">
    <source>
        <dbReference type="EMBL" id="KAF2113015.1"/>
    </source>
</evidence>
<dbReference type="InterPro" id="IPR047146">
    <property type="entry name" value="Cyt_P450_E_CYP52_fungi"/>
</dbReference>
<keyword evidence="9" id="KW-1185">Reference proteome</keyword>
<dbReference type="Proteomes" id="UP000799770">
    <property type="component" value="Unassembled WGS sequence"/>
</dbReference>
<dbReference type="PRINTS" id="PR01239">
    <property type="entry name" value="EP450IICYP52"/>
</dbReference>
<dbReference type="OrthoDB" id="1470350at2759"/>
<dbReference type="InterPro" id="IPR017972">
    <property type="entry name" value="Cyt_P450_CS"/>
</dbReference>
<keyword evidence="6 7" id="KW-0503">Monooxygenase</keyword>
<dbReference type="Gene3D" id="1.10.630.10">
    <property type="entry name" value="Cytochrome P450"/>
    <property type="match status" value="1"/>
</dbReference>
<keyword evidence="3 7" id="KW-0479">Metal-binding</keyword>
<comment type="cofactor">
    <cofactor evidence="1">
        <name>heme</name>
        <dbReference type="ChEBI" id="CHEBI:30413"/>
    </cofactor>
</comment>
<evidence type="ECO:0000256" key="6">
    <source>
        <dbReference type="ARBA" id="ARBA00023033"/>
    </source>
</evidence>
<sequence length="575" mass="65024">MYQGAGSFLPFIGWVSPSIDSLLSCSSKWRAYPGAVKYHATTTSKQFHGSMEINNSPLSSLSSAFVERKVEVTLVLVLLSALLFHILRQVVAYKAHTAYGQRHGCLPPPELPYDWPLGIDRIKQLWVSNAEGRLLEFLCSIAKDYEPRNMLSQYLLVGPRAYHILHPRNLEVILSTNFRDYGFGARPSVFSPLLGNGIFTQEGAAWKHSRELLRKQFVRTQYQKLEHFSEHVDNLIANLPQDGVVDLQALFFNLTLDTATALLFGKSVYSLRAGIDQDAQNKIFAESFNIAQEGLAKRFRLAPWHFFYSPSNFRQACANVHRFVEEYIDSRKAQKNEETELENSFSFFDQLAQGSASNTDLRDQLLNVLLAGRDTTACCLSWTFRLLVRHTEVFARLRREVLSVAGSEPPTREVIRRMPYLACIIKESLRLYPPVPLNNRTAIRTTMLPTGGGPDGKNPILVREGELVVFSQYVNSRVKSIYGADAHQFRPERWQTGEMSGIGHAYFPFNGGPRQCLGEDFALMEVSYTVTRLIQTFPVIKLPDDESMQPVGSERQLLTLVLSSADGCRVQLRMQ</sequence>
<evidence type="ECO:0000256" key="4">
    <source>
        <dbReference type="ARBA" id="ARBA00023002"/>
    </source>
</evidence>
<proteinExistence type="inferred from homology"/>
<evidence type="ECO:0000256" key="3">
    <source>
        <dbReference type="ARBA" id="ARBA00022723"/>
    </source>
</evidence>
<evidence type="ECO:0000256" key="7">
    <source>
        <dbReference type="RuleBase" id="RU000461"/>
    </source>
</evidence>
<evidence type="ECO:0000256" key="2">
    <source>
        <dbReference type="ARBA" id="ARBA00010617"/>
    </source>
</evidence>
<protein>
    <submittedName>
        <fullName evidence="8">N-alkane-inducible cytochrome P450</fullName>
    </submittedName>
</protein>
<dbReference type="PANTHER" id="PTHR24287:SF18">
    <property type="entry name" value="CYTOCHROME P450 MONOOXYGENASE APDE-RELATED"/>
    <property type="match status" value="1"/>
</dbReference>
<dbReference type="Pfam" id="PF00067">
    <property type="entry name" value="p450"/>
    <property type="match status" value="1"/>
</dbReference>
<dbReference type="InterPro" id="IPR036396">
    <property type="entry name" value="Cyt_P450_sf"/>
</dbReference>
<keyword evidence="5 7" id="KW-0408">Iron</keyword>
<dbReference type="CDD" id="cd11063">
    <property type="entry name" value="CYP52"/>
    <property type="match status" value="1"/>
</dbReference>
<evidence type="ECO:0000313" key="9">
    <source>
        <dbReference type="Proteomes" id="UP000799770"/>
    </source>
</evidence>
<gene>
    <name evidence="8" type="ORF">BDV96DRAFT_549737</name>
</gene>
<evidence type="ECO:0000256" key="5">
    <source>
        <dbReference type="ARBA" id="ARBA00023004"/>
    </source>
</evidence>
<dbReference type="AlphaFoldDB" id="A0A6A5Z0R6"/>
<dbReference type="InterPro" id="IPR001128">
    <property type="entry name" value="Cyt_P450"/>
</dbReference>
<dbReference type="InterPro" id="IPR002974">
    <property type="entry name" value="Cyt_P450_E_CYP52_ascomycetes"/>
</dbReference>